<dbReference type="InterPro" id="IPR031337">
    <property type="entry name" value="KDPG/KHG_AS_1"/>
</dbReference>
<dbReference type="InterPro" id="IPR031338">
    <property type="entry name" value="KDPG/KHG_AS_2"/>
</dbReference>
<evidence type="ECO:0000256" key="8">
    <source>
        <dbReference type="ARBA" id="ARBA00023277"/>
    </source>
</evidence>
<dbReference type="SUPFAM" id="SSF51569">
    <property type="entry name" value="Aldolase"/>
    <property type="match status" value="1"/>
</dbReference>
<evidence type="ECO:0000256" key="9">
    <source>
        <dbReference type="ARBA" id="ARBA00049796"/>
    </source>
</evidence>
<dbReference type="UniPathway" id="UPA00227"/>
<dbReference type="EC" id="4.1.2.14" evidence="5"/>
<dbReference type="PANTHER" id="PTHR30246:SF1">
    <property type="entry name" value="2-DEHYDRO-3-DEOXY-6-PHOSPHOGALACTONATE ALDOLASE-RELATED"/>
    <property type="match status" value="1"/>
</dbReference>
<evidence type="ECO:0000313" key="10">
    <source>
        <dbReference type="EMBL" id="AXF75666.1"/>
    </source>
</evidence>
<dbReference type="NCBIfam" id="TIGR01182">
    <property type="entry name" value="eda"/>
    <property type="match status" value="1"/>
</dbReference>
<evidence type="ECO:0000313" key="12">
    <source>
        <dbReference type="Proteomes" id="UP000033924"/>
    </source>
</evidence>
<dbReference type="InterPro" id="IPR013785">
    <property type="entry name" value="Aldolase_TIM"/>
</dbReference>
<name>A0A0M2KFT1_9GAMM</name>
<evidence type="ECO:0000256" key="2">
    <source>
        <dbReference type="ARBA" id="ARBA00004736"/>
    </source>
</evidence>
<comment type="pathway">
    <text evidence="2">Carbohydrate acid metabolism; 2-dehydro-3-deoxy-D-gluconate degradation; D-glyceraldehyde 3-phosphate and pyruvate from 2-dehydro-3-deoxy-D-gluconate: step 2/2.</text>
</comment>
<dbReference type="PANTHER" id="PTHR30246">
    <property type="entry name" value="2-KETO-3-DEOXY-6-PHOSPHOGLUCONATE ALDOLASE"/>
    <property type="match status" value="1"/>
</dbReference>
<comment type="similarity">
    <text evidence="3">Belongs to the KHG/KDPG aldolase family.</text>
</comment>
<dbReference type="GO" id="GO:0008675">
    <property type="term" value="F:2-dehydro-3-deoxy-phosphogluconate aldolase activity"/>
    <property type="evidence" value="ECO:0007669"/>
    <property type="project" value="UniProtKB-EC"/>
</dbReference>
<dbReference type="UniPathway" id="UPA00856">
    <property type="reaction ID" value="UER00829"/>
</dbReference>
<accession>A0A0M2KFT1</accession>
<dbReference type="PROSITE" id="PS00160">
    <property type="entry name" value="ALDOLASE_KDPG_KHG_2"/>
    <property type="match status" value="1"/>
</dbReference>
<reference evidence="11 12" key="1">
    <citation type="submission" date="2015-01" db="EMBL/GenBank/DDBJ databases">
        <title>Erwinia tracheiphila.</title>
        <authorList>
            <person name="Shapiro L.R."/>
        </authorList>
    </citation>
    <scope>NUCLEOTIDE SEQUENCE [LARGE SCALE GENOMIC DNA]</scope>
    <source>
        <strain evidence="11 12">BuffGH</strain>
    </source>
</reference>
<dbReference type="Proteomes" id="UP000264980">
    <property type="component" value="Chromosome"/>
</dbReference>
<protein>
    <recommendedName>
        <fullName evidence="5">2-dehydro-3-deoxy-phosphogluconate aldolase</fullName>
        <ecNumber evidence="5">4.1.2.14</ecNumber>
    </recommendedName>
    <alternativeName>
        <fullName evidence="9">2-keto-3-deoxy-6-phosphogluconate aldolase</fullName>
    </alternativeName>
</protein>
<sequence>MNHWKTSAEQILGSGPVVPVMVINKLEYAVPMARALVAGGVHVLEITLRTPCAMDAITAIIKEVPEAVVGAGTVINAEQLNAVTDAGVQFAISPGITPSLLKAAVAGSVPLIPGISTVSELMEGMDYGLCEFKFFPAEANGGVQALQAISGPFPQVRFCPTGGITSANYRDYLALKNVLCIGGSWLVPGDALESGDYSRITRLAKEAVTGAV</sequence>
<evidence type="ECO:0000256" key="3">
    <source>
        <dbReference type="ARBA" id="ARBA00006906"/>
    </source>
</evidence>
<dbReference type="CDD" id="cd00452">
    <property type="entry name" value="KDPG_aldolase"/>
    <property type="match status" value="1"/>
</dbReference>
<dbReference type="PROSITE" id="PS00159">
    <property type="entry name" value="ALDOLASE_KDPG_KHG_1"/>
    <property type="match status" value="1"/>
</dbReference>
<dbReference type="EMBL" id="CP013970">
    <property type="protein sequence ID" value="AXF75666.1"/>
    <property type="molecule type" value="Genomic_DNA"/>
</dbReference>
<comment type="catalytic activity">
    <reaction evidence="1">
        <text>2-dehydro-3-deoxy-6-phospho-D-gluconate = D-glyceraldehyde 3-phosphate + pyruvate</text>
        <dbReference type="Rhea" id="RHEA:17089"/>
        <dbReference type="ChEBI" id="CHEBI:15361"/>
        <dbReference type="ChEBI" id="CHEBI:57569"/>
        <dbReference type="ChEBI" id="CHEBI:59776"/>
        <dbReference type="EC" id="4.1.2.14"/>
    </reaction>
</comment>
<evidence type="ECO:0000256" key="5">
    <source>
        <dbReference type="ARBA" id="ARBA00013063"/>
    </source>
</evidence>
<dbReference type="RefSeq" id="WP_020323260.1">
    <property type="nucleotide sequence ID" value="NZ_CP013970.1"/>
</dbReference>
<keyword evidence="12" id="KW-1185">Reference proteome</keyword>
<dbReference type="Pfam" id="PF01081">
    <property type="entry name" value="Aldolase"/>
    <property type="match status" value="1"/>
</dbReference>
<proteinExistence type="inferred from homology"/>
<reference evidence="10 13" key="2">
    <citation type="submission" date="2016-01" db="EMBL/GenBank/DDBJ databases">
        <authorList>
            <person name="Oliw E.H."/>
        </authorList>
    </citation>
    <scope>NUCLEOTIDE SEQUENCE [LARGE SCALE GENOMIC DNA]</scope>
    <source>
        <strain evidence="10 13">MDcuke</strain>
    </source>
</reference>
<keyword evidence="6 11" id="KW-0456">Lyase</keyword>
<keyword evidence="7" id="KW-0704">Schiff base</keyword>
<comment type="subunit">
    <text evidence="4">Homotrimer.</text>
</comment>
<dbReference type="Gene3D" id="3.20.20.70">
    <property type="entry name" value="Aldolase class I"/>
    <property type="match status" value="1"/>
</dbReference>
<evidence type="ECO:0000256" key="6">
    <source>
        <dbReference type="ARBA" id="ARBA00023239"/>
    </source>
</evidence>
<dbReference type="AlphaFoldDB" id="A0A0M2KFT1"/>
<evidence type="ECO:0000313" key="13">
    <source>
        <dbReference type="Proteomes" id="UP000264980"/>
    </source>
</evidence>
<dbReference type="NCBIfam" id="NF004325">
    <property type="entry name" value="PRK05718.1"/>
    <property type="match status" value="1"/>
</dbReference>
<dbReference type="STRING" id="65700.SY86_10780"/>
<organism evidence="11 12">
    <name type="scientific">Erwinia tracheiphila</name>
    <dbReference type="NCBI Taxonomy" id="65700"/>
    <lineage>
        <taxon>Bacteria</taxon>
        <taxon>Pseudomonadati</taxon>
        <taxon>Pseudomonadota</taxon>
        <taxon>Gammaproteobacteria</taxon>
        <taxon>Enterobacterales</taxon>
        <taxon>Erwiniaceae</taxon>
        <taxon>Erwinia</taxon>
    </lineage>
</organism>
<dbReference type="InterPro" id="IPR000887">
    <property type="entry name" value="Aldlse_KDPG_KHG"/>
</dbReference>
<dbReference type="PATRIC" id="fig|65700.7.peg.2729"/>
<evidence type="ECO:0000256" key="4">
    <source>
        <dbReference type="ARBA" id="ARBA00011233"/>
    </source>
</evidence>
<keyword evidence="8" id="KW-0119">Carbohydrate metabolism</keyword>
<gene>
    <name evidence="10" type="ORF">AV903_05440</name>
    <name evidence="11" type="ORF">SY86_10780</name>
</gene>
<dbReference type="EMBL" id="JXNU01000003">
    <property type="protein sequence ID" value="KKF35801.1"/>
    <property type="molecule type" value="Genomic_DNA"/>
</dbReference>
<evidence type="ECO:0000313" key="11">
    <source>
        <dbReference type="EMBL" id="KKF35801.1"/>
    </source>
</evidence>
<evidence type="ECO:0000256" key="7">
    <source>
        <dbReference type="ARBA" id="ARBA00023270"/>
    </source>
</evidence>
<dbReference type="Proteomes" id="UP000033924">
    <property type="component" value="Unassembled WGS sequence"/>
</dbReference>
<evidence type="ECO:0000256" key="1">
    <source>
        <dbReference type="ARBA" id="ARBA00000654"/>
    </source>
</evidence>